<evidence type="ECO:0000256" key="4">
    <source>
        <dbReference type="ARBA" id="ARBA00022519"/>
    </source>
</evidence>
<name>A0AB35U1Z1_9FIRM</name>
<dbReference type="InterPro" id="IPR042094">
    <property type="entry name" value="T2SS_GspF_sf"/>
</dbReference>
<proteinExistence type="inferred from homology"/>
<dbReference type="FunFam" id="1.20.81.30:FF:000001">
    <property type="entry name" value="Type II secretion system protein F"/>
    <property type="match status" value="1"/>
</dbReference>
<feature type="domain" description="Type II secretion system protein GspF" evidence="9">
    <location>
        <begin position="273"/>
        <end position="395"/>
    </location>
</feature>
<feature type="transmembrane region" description="Helical" evidence="8">
    <location>
        <begin position="223"/>
        <end position="242"/>
    </location>
</feature>
<keyword evidence="3" id="KW-1003">Cell membrane</keyword>
<dbReference type="InterPro" id="IPR018076">
    <property type="entry name" value="T2SS_GspF_dom"/>
</dbReference>
<evidence type="ECO:0000256" key="1">
    <source>
        <dbReference type="ARBA" id="ARBA00004429"/>
    </source>
</evidence>
<sequence length="403" mass="44426">MISYKYTAQSRDGAKVSGVLDAVDEYAAVASIKQEYPIVLSIAEVKQGGMHDLLNREINTKIDHKALSVMCSQFSIILSSGVAIDKAIMMVAEQTRDKRLKKMLESSAKDVAQGSTMADAFEKNCPQIPVLFIETIRAGELSGTIDHAFATLQEYYEKSYKVSQKIRQALSYPIFVLVVAVIVIAIVMIVVMPTFISTFNDLGGELPTMTVILIHISSFFSKWWPIILAVILAAVVAARIAVSTEKGRLWWAKHKLTSPITGNINTLQGATQFASTMAALTQAGMTVSDSLRITAKVMDNYALQRDVAPMAEKVETGHTLGEVMKESKYFPHVLDEMTAVGEDTGELGKTLTTIGDYYTNEYNYAVQKAIGKIEPTMLIIMAFIAGFIVIALYLPMFTMYNYM</sequence>
<gene>
    <name evidence="10" type="ORF">MOZ60_06575</name>
</gene>
<evidence type="ECO:0000256" key="8">
    <source>
        <dbReference type="SAM" id="Phobius"/>
    </source>
</evidence>
<feature type="transmembrane region" description="Helical" evidence="8">
    <location>
        <begin position="378"/>
        <end position="400"/>
    </location>
</feature>
<keyword evidence="11" id="KW-1185">Reference proteome</keyword>
<dbReference type="GO" id="GO:0005886">
    <property type="term" value="C:plasma membrane"/>
    <property type="evidence" value="ECO:0007669"/>
    <property type="project" value="UniProtKB-SubCell"/>
</dbReference>
<dbReference type="RefSeq" id="WP_370596068.1">
    <property type="nucleotide sequence ID" value="NZ_JALBUR010000013.1"/>
</dbReference>
<reference evidence="10 11" key="1">
    <citation type="submission" date="2022-03" db="EMBL/GenBank/DDBJ databases">
        <title>Novel taxa within the pig intestine.</title>
        <authorList>
            <person name="Wylensek D."/>
            <person name="Bishof K."/>
            <person name="Afrizal A."/>
            <person name="Clavel T."/>
        </authorList>
    </citation>
    <scope>NUCLEOTIDE SEQUENCE [LARGE SCALE GENOMIC DNA]</scope>
    <source>
        <strain evidence="10 11">CLA-KB-P133</strain>
    </source>
</reference>
<protein>
    <submittedName>
        <fullName evidence="10">Type II secretion system F family protein</fullName>
    </submittedName>
</protein>
<dbReference type="InterPro" id="IPR003004">
    <property type="entry name" value="GspF/PilC"/>
</dbReference>
<dbReference type="EMBL" id="JALBUR010000013">
    <property type="protein sequence ID" value="MDX8419757.1"/>
    <property type="molecule type" value="Genomic_DNA"/>
</dbReference>
<dbReference type="Pfam" id="PF00482">
    <property type="entry name" value="T2SSF"/>
    <property type="match status" value="2"/>
</dbReference>
<dbReference type="PANTHER" id="PTHR30012:SF0">
    <property type="entry name" value="TYPE II SECRETION SYSTEM PROTEIN F-RELATED"/>
    <property type="match status" value="1"/>
</dbReference>
<comment type="similarity">
    <text evidence="2">Belongs to the GSP F family.</text>
</comment>
<dbReference type="AlphaFoldDB" id="A0AB35U1Z1"/>
<feature type="transmembrane region" description="Helical" evidence="8">
    <location>
        <begin position="170"/>
        <end position="196"/>
    </location>
</feature>
<evidence type="ECO:0000259" key="9">
    <source>
        <dbReference type="Pfam" id="PF00482"/>
    </source>
</evidence>
<evidence type="ECO:0000256" key="2">
    <source>
        <dbReference type="ARBA" id="ARBA00005745"/>
    </source>
</evidence>
<accession>A0AB35U1Z1</accession>
<evidence type="ECO:0000256" key="7">
    <source>
        <dbReference type="ARBA" id="ARBA00023136"/>
    </source>
</evidence>
<evidence type="ECO:0000313" key="10">
    <source>
        <dbReference type="EMBL" id="MDX8419757.1"/>
    </source>
</evidence>
<dbReference type="PRINTS" id="PR00812">
    <property type="entry name" value="BCTERIALGSPF"/>
</dbReference>
<dbReference type="PANTHER" id="PTHR30012">
    <property type="entry name" value="GENERAL SECRETION PATHWAY PROTEIN"/>
    <property type="match status" value="1"/>
</dbReference>
<keyword evidence="6 8" id="KW-1133">Transmembrane helix</keyword>
<keyword evidence="7 8" id="KW-0472">Membrane</keyword>
<organism evidence="10 11">
    <name type="scientific">Grylomicrobium aquisgranensis</name>
    <dbReference type="NCBI Taxonomy" id="2926318"/>
    <lineage>
        <taxon>Bacteria</taxon>
        <taxon>Bacillati</taxon>
        <taxon>Bacillota</taxon>
        <taxon>Erysipelotrichia</taxon>
        <taxon>Erysipelotrichales</taxon>
        <taxon>Erysipelotrichaceae</taxon>
        <taxon>Grylomicrobium</taxon>
    </lineage>
</organism>
<evidence type="ECO:0000256" key="6">
    <source>
        <dbReference type="ARBA" id="ARBA00022989"/>
    </source>
</evidence>
<evidence type="ECO:0000313" key="11">
    <source>
        <dbReference type="Proteomes" id="UP001286174"/>
    </source>
</evidence>
<evidence type="ECO:0000256" key="3">
    <source>
        <dbReference type="ARBA" id="ARBA00022475"/>
    </source>
</evidence>
<keyword evidence="4" id="KW-0997">Cell inner membrane</keyword>
<keyword evidence="5 8" id="KW-0812">Transmembrane</keyword>
<comment type="subcellular location">
    <subcellularLocation>
        <location evidence="1">Cell inner membrane</location>
        <topology evidence="1">Multi-pass membrane protein</topology>
    </subcellularLocation>
</comment>
<feature type="domain" description="Type II secretion system protein GspF" evidence="9">
    <location>
        <begin position="71"/>
        <end position="193"/>
    </location>
</feature>
<evidence type="ECO:0000256" key="5">
    <source>
        <dbReference type="ARBA" id="ARBA00022692"/>
    </source>
</evidence>
<dbReference type="Proteomes" id="UP001286174">
    <property type="component" value="Unassembled WGS sequence"/>
</dbReference>
<dbReference type="Gene3D" id="1.20.81.30">
    <property type="entry name" value="Type II secretion system (T2SS), domain F"/>
    <property type="match status" value="2"/>
</dbReference>
<comment type="caution">
    <text evidence="10">The sequence shown here is derived from an EMBL/GenBank/DDBJ whole genome shotgun (WGS) entry which is preliminary data.</text>
</comment>